<keyword evidence="2 3" id="KW-0040">ANK repeat</keyword>
<name>A0A8H3ZKT1_9PEZI</name>
<dbReference type="InterPro" id="IPR002110">
    <property type="entry name" value="Ankyrin_rpt"/>
</dbReference>
<dbReference type="Pfam" id="PF00023">
    <property type="entry name" value="Ank"/>
    <property type="match status" value="1"/>
</dbReference>
<feature type="repeat" description="ANK" evidence="3">
    <location>
        <begin position="952"/>
        <end position="984"/>
    </location>
</feature>
<dbReference type="PANTHER" id="PTHR24198:SF165">
    <property type="entry name" value="ANKYRIN REPEAT-CONTAINING PROTEIN-RELATED"/>
    <property type="match status" value="1"/>
</dbReference>
<evidence type="ECO:0000313" key="5">
    <source>
        <dbReference type="Proteomes" id="UP000434172"/>
    </source>
</evidence>
<dbReference type="Gene3D" id="1.25.40.20">
    <property type="entry name" value="Ankyrin repeat-containing domain"/>
    <property type="match status" value="4"/>
</dbReference>
<gene>
    <name evidence="4" type="ORF">GQ607_013432</name>
</gene>
<dbReference type="SMART" id="SM00248">
    <property type="entry name" value="ANK"/>
    <property type="match status" value="13"/>
</dbReference>
<sequence length="1134" mass="125628">MSLIEEGAQIEEADTFIVQANLDKLPLHLYVRGCEAEIQEFLEFLNNRADQSPAFHQMIAVLWVHAVAHNFAFTLDPTMIDTKISLTTDELGDHAIAAVIAANIMVLKRIIYDPRFNATTFVHDDGNSLLHIALYGRGKANTDSLEVIVLLLDAELDITMINREGMDPLRCWDWQADDMENPTAQELELFDEAAHLFADHGARCDIQGPDNQTALHIHIDQPVRLQLLLENGICVHERIDGTSALESLVLHMTDDLKVLSWELERWCRMLDLVLGYSDKARLNEAMPDGSGLSLIHLPTTWDVTWIVKSLVNHGADPNLRVSVEPYRPASVYHLVEHRPDHAKAMFNNGADPTLTDDYGCDTALVAAFRGGVSVLSDVYSDIKYGVKKDWHDKMDWRRKCEVRLILGEDWLSCTGATALHLGATSLSTEVLRFYIDLQLIVDLDVRSNEGHTPLHFAASARSVSNIEYLSARGCDVNARAKDGSSALHIAARINDVKSARALIKAGCRSSIDLAGMTPAIYAFQASNRELSALLGSIQLDSGSVSSDSPEQQTADYRGRPRDKSLALAFRNVVEMNNLALCQSLHANGCNFTTSLNDCAGGSLISEAIALKRITIVEWMLQQGVSMTTAVVQPVESAIHRVLKDADFVSILSASLENYAENGGRLLGETPNIANTVALGNNIKGLEILLQHAEKNKGYYGMLWSMRPDKVVSALVNEFDLSTGWTPLHEAADCGSLEAVQILLQSGADIDALDPERFQTPLHVAICSDHDMEEVVALYLIQEGADLEQRDAWGDTPAIDAAKYKRTRTLSALISAKSDINATDSYHRTLLHLLVIEGSVMAFADLVHRGADLYRGDAAGYSAFHRAIEHTSFISFLLNSDLRLEDATSVSMDAASRSQMAWLTTAYPLFRKRYGLRALGQFANLTPTGSQAPLCEAVKQGSVLAMKNLLDCSSGSALMAACEVGRKDFVKYLVRRGASLSYTGSNGFRSAYKSAKGHEEILKWLLVDRFTDQQKMTVGLDSNPRDEMDRGPFFWSGPIKAELVISGQMERLPHESSREYWSWLMKEKVQCGGEVLPPSTRRRTASPSNIVPQETVRIHPQGYNSNGHEEDWFSKKMPQIQYDGRCWYMSYIDTP</sequence>
<dbReference type="PROSITE" id="PS50088">
    <property type="entry name" value="ANK_REPEAT"/>
    <property type="match status" value="5"/>
</dbReference>
<accession>A0A8H3ZKT1</accession>
<organism evidence="4 5">
    <name type="scientific">Colletotrichum asianum</name>
    <dbReference type="NCBI Taxonomy" id="702518"/>
    <lineage>
        <taxon>Eukaryota</taxon>
        <taxon>Fungi</taxon>
        <taxon>Dikarya</taxon>
        <taxon>Ascomycota</taxon>
        <taxon>Pezizomycotina</taxon>
        <taxon>Sordariomycetes</taxon>
        <taxon>Hypocreomycetidae</taxon>
        <taxon>Glomerellales</taxon>
        <taxon>Glomerellaceae</taxon>
        <taxon>Colletotrichum</taxon>
        <taxon>Colletotrichum gloeosporioides species complex</taxon>
    </lineage>
</organism>
<dbReference type="AlphaFoldDB" id="A0A8H3ZKT1"/>
<dbReference type="Pfam" id="PF13857">
    <property type="entry name" value="Ank_5"/>
    <property type="match status" value="1"/>
</dbReference>
<evidence type="ECO:0000313" key="4">
    <source>
        <dbReference type="EMBL" id="KAF0319327.1"/>
    </source>
</evidence>
<proteinExistence type="predicted"/>
<feature type="repeat" description="ANK" evidence="3">
    <location>
        <begin position="756"/>
        <end position="791"/>
    </location>
</feature>
<dbReference type="EMBL" id="WOWK01000097">
    <property type="protein sequence ID" value="KAF0319327.1"/>
    <property type="molecule type" value="Genomic_DNA"/>
</dbReference>
<dbReference type="Pfam" id="PF12796">
    <property type="entry name" value="Ank_2"/>
    <property type="match status" value="2"/>
</dbReference>
<feature type="repeat" description="ANK" evidence="3">
    <location>
        <begin position="722"/>
        <end position="754"/>
    </location>
</feature>
<dbReference type="Proteomes" id="UP000434172">
    <property type="component" value="Unassembled WGS sequence"/>
</dbReference>
<keyword evidence="5" id="KW-1185">Reference proteome</keyword>
<keyword evidence="1" id="KW-0677">Repeat</keyword>
<dbReference type="PANTHER" id="PTHR24198">
    <property type="entry name" value="ANKYRIN REPEAT AND PROTEIN KINASE DOMAIN-CONTAINING PROTEIN"/>
    <property type="match status" value="1"/>
</dbReference>
<comment type="caution">
    <text evidence="4">The sequence shown here is derived from an EMBL/GenBank/DDBJ whole genome shotgun (WGS) entry which is preliminary data.</text>
</comment>
<dbReference type="SUPFAM" id="SSF48403">
    <property type="entry name" value="Ankyrin repeat"/>
    <property type="match status" value="3"/>
</dbReference>
<dbReference type="InterPro" id="IPR036770">
    <property type="entry name" value="Ankyrin_rpt-contain_sf"/>
</dbReference>
<evidence type="ECO:0000256" key="1">
    <source>
        <dbReference type="ARBA" id="ARBA00022737"/>
    </source>
</evidence>
<evidence type="ECO:0000256" key="2">
    <source>
        <dbReference type="ARBA" id="ARBA00023043"/>
    </source>
</evidence>
<feature type="repeat" description="ANK" evidence="3">
    <location>
        <begin position="449"/>
        <end position="481"/>
    </location>
</feature>
<feature type="repeat" description="ANK" evidence="3">
    <location>
        <begin position="482"/>
        <end position="506"/>
    </location>
</feature>
<dbReference type="PROSITE" id="PS50297">
    <property type="entry name" value="ANK_REP_REGION"/>
    <property type="match status" value="4"/>
</dbReference>
<evidence type="ECO:0000256" key="3">
    <source>
        <dbReference type="PROSITE-ProRule" id="PRU00023"/>
    </source>
</evidence>
<protein>
    <submittedName>
        <fullName evidence="4">Ankyrin repeat protein</fullName>
    </submittedName>
</protein>
<reference evidence="4 5" key="1">
    <citation type="submission" date="2019-12" db="EMBL/GenBank/DDBJ databases">
        <title>A genome sequence resource for the geographically widespread anthracnose pathogen Colletotrichum asianum.</title>
        <authorList>
            <person name="Meng Y."/>
        </authorList>
    </citation>
    <scope>NUCLEOTIDE SEQUENCE [LARGE SCALE GENOMIC DNA]</scope>
    <source>
        <strain evidence="4 5">ICMP 18580</strain>
    </source>
</reference>
<dbReference type="OrthoDB" id="4850615at2759"/>